<reference evidence="1 2" key="1">
    <citation type="submission" date="2014-11" db="EMBL/GenBank/DDBJ databases">
        <title>Symbiosis island explosion on the genome of extra-slow-growing strains of soybean bradyrhizobia with massive insertion sequences.</title>
        <authorList>
            <person name="Iida T."/>
            <person name="Minamisawa K."/>
        </authorList>
    </citation>
    <scope>NUCLEOTIDE SEQUENCE [LARGE SCALE GENOMIC DNA]</scope>
    <source>
        <strain evidence="1 2">NK6</strain>
    </source>
</reference>
<accession>A0A0E4BRS5</accession>
<evidence type="ECO:0000313" key="2">
    <source>
        <dbReference type="Proteomes" id="UP000063308"/>
    </source>
</evidence>
<organism evidence="1 2">
    <name type="scientific">Bradyrhizobium diazoefficiens</name>
    <dbReference type="NCBI Taxonomy" id="1355477"/>
    <lineage>
        <taxon>Bacteria</taxon>
        <taxon>Pseudomonadati</taxon>
        <taxon>Pseudomonadota</taxon>
        <taxon>Alphaproteobacteria</taxon>
        <taxon>Hyphomicrobiales</taxon>
        <taxon>Nitrobacteraceae</taxon>
        <taxon>Bradyrhizobium</taxon>
    </lineage>
</organism>
<dbReference type="Proteomes" id="UP000063308">
    <property type="component" value="Chromosome"/>
</dbReference>
<dbReference type="EMBL" id="AP014685">
    <property type="protein sequence ID" value="BAR59152.1"/>
    <property type="molecule type" value="Genomic_DNA"/>
</dbReference>
<protein>
    <submittedName>
        <fullName evidence="1">Uncharacterized protein</fullName>
    </submittedName>
</protein>
<sequence>MRTLVRLPISQAAFAEIAAKLRAADYGHCFLTTGEIAMDGIAVEPDPNAFVPPGVVEVDPRHISRDCFREIYGLDNLGNDNSETR</sequence>
<dbReference type="RefSeq" id="WP_060910679.1">
    <property type="nucleotide sequence ID" value="NZ_JAFCKD010000203.1"/>
</dbReference>
<evidence type="ECO:0000313" key="1">
    <source>
        <dbReference type="EMBL" id="BAR59152.1"/>
    </source>
</evidence>
<gene>
    <name evidence="1" type="ORF">NK6_5997</name>
</gene>
<proteinExistence type="predicted"/>
<name>A0A0E4BRS5_9BRAD</name>
<dbReference type="AlphaFoldDB" id="A0A0E4BRS5"/>